<feature type="non-terminal residue" evidence="1">
    <location>
        <position position="1"/>
    </location>
</feature>
<accession>A0A382M7F1</accession>
<sequence length="388" mass="43175">GKTVELSFMNVGPTGDRSAQSHYANPLPANIKAAFASPEIQSRLAAFRKVGHPTTLQELNNWYPSVPADQNAATILWPLLSAHYNDPGNDKLTLSDAESKFLNELDKRSGSSSGYAYQPISESLLKQADVLVQKHKESLGQIRQALSRKKCRYPIDLSKGFATRLPHLARMKLCCRLLHARSLVECERGNIDQAITDILSILQLTHTLDREPYIISSLVQFAMQKIAVGPAMHLLSRHSLTEQQLLTLSAGFKDAYNPEGVGRGFVLELCTGMDVFKMRPRSLLYLFQPLVGSEEVDGLGDMKRCVQIFSRSTSEITNEMKFVLEAYGSALQAANMPFPKQFQFSKTHWRTVSQSLDEKGSEDLYPLAAMLLPGFEKFFERCAGAKAS</sequence>
<name>A0A382M7F1_9ZZZZ</name>
<proteinExistence type="predicted"/>
<feature type="non-terminal residue" evidence="1">
    <location>
        <position position="388"/>
    </location>
</feature>
<organism evidence="1">
    <name type="scientific">marine metagenome</name>
    <dbReference type="NCBI Taxonomy" id="408172"/>
    <lineage>
        <taxon>unclassified sequences</taxon>
        <taxon>metagenomes</taxon>
        <taxon>ecological metagenomes</taxon>
    </lineage>
</organism>
<evidence type="ECO:0000313" key="1">
    <source>
        <dbReference type="EMBL" id="SVC44590.1"/>
    </source>
</evidence>
<dbReference type="AlphaFoldDB" id="A0A382M7F1"/>
<protein>
    <submittedName>
        <fullName evidence="1">Uncharacterized protein</fullName>
    </submittedName>
</protein>
<gene>
    <name evidence="1" type="ORF">METZ01_LOCUS297444</name>
</gene>
<dbReference type="EMBL" id="UINC01091655">
    <property type="protein sequence ID" value="SVC44590.1"/>
    <property type="molecule type" value="Genomic_DNA"/>
</dbReference>
<reference evidence="1" key="1">
    <citation type="submission" date="2018-05" db="EMBL/GenBank/DDBJ databases">
        <authorList>
            <person name="Lanie J.A."/>
            <person name="Ng W.-L."/>
            <person name="Kazmierczak K.M."/>
            <person name="Andrzejewski T.M."/>
            <person name="Davidsen T.M."/>
            <person name="Wayne K.J."/>
            <person name="Tettelin H."/>
            <person name="Glass J.I."/>
            <person name="Rusch D."/>
            <person name="Podicherti R."/>
            <person name="Tsui H.-C.T."/>
            <person name="Winkler M.E."/>
        </authorList>
    </citation>
    <scope>NUCLEOTIDE SEQUENCE</scope>
</reference>